<keyword evidence="10" id="KW-1185">Reference proteome</keyword>
<feature type="transmembrane region" description="Helical" evidence="6">
    <location>
        <begin position="236"/>
        <end position="264"/>
    </location>
</feature>
<evidence type="ECO:0000256" key="5">
    <source>
        <dbReference type="ARBA" id="ARBA00038359"/>
    </source>
</evidence>
<dbReference type="EMBL" id="CP099428">
    <property type="protein sequence ID" value="USW58807.1"/>
    <property type="molecule type" value="Genomic_DNA"/>
</dbReference>
<keyword evidence="4 6" id="KW-0472">Membrane</keyword>
<feature type="domain" description="Rhodopsin" evidence="8">
    <location>
        <begin position="137"/>
        <end position="381"/>
    </location>
</feature>
<dbReference type="InterPro" id="IPR052337">
    <property type="entry name" value="SAT4-like"/>
</dbReference>
<evidence type="ECO:0000313" key="10">
    <source>
        <dbReference type="Proteomes" id="UP001056384"/>
    </source>
</evidence>
<evidence type="ECO:0000256" key="1">
    <source>
        <dbReference type="ARBA" id="ARBA00004141"/>
    </source>
</evidence>
<feature type="transmembrane region" description="Helical" evidence="6">
    <location>
        <begin position="358"/>
        <end position="380"/>
    </location>
</feature>
<feature type="chain" id="PRO_5040206192" description="Rhodopsin domain-containing protein" evidence="7">
    <location>
        <begin position="20"/>
        <end position="456"/>
    </location>
</feature>
<evidence type="ECO:0000256" key="6">
    <source>
        <dbReference type="SAM" id="Phobius"/>
    </source>
</evidence>
<feature type="transmembrane region" description="Helical" evidence="6">
    <location>
        <begin position="118"/>
        <end position="136"/>
    </location>
</feature>
<gene>
    <name evidence="9" type="ORF">Slin15195_G121260</name>
</gene>
<organism evidence="9 10">
    <name type="scientific">Septoria linicola</name>
    <dbReference type="NCBI Taxonomy" id="215465"/>
    <lineage>
        <taxon>Eukaryota</taxon>
        <taxon>Fungi</taxon>
        <taxon>Dikarya</taxon>
        <taxon>Ascomycota</taxon>
        <taxon>Pezizomycotina</taxon>
        <taxon>Dothideomycetes</taxon>
        <taxon>Dothideomycetidae</taxon>
        <taxon>Mycosphaerellales</taxon>
        <taxon>Mycosphaerellaceae</taxon>
        <taxon>Septoria</taxon>
    </lineage>
</organism>
<evidence type="ECO:0000256" key="2">
    <source>
        <dbReference type="ARBA" id="ARBA00022692"/>
    </source>
</evidence>
<dbReference type="PANTHER" id="PTHR33048:SF47">
    <property type="entry name" value="INTEGRAL MEMBRANE PROTEIN-RELATED"/>
    <property type="match status" value="1"/>
</dbReference>
<feature type="transmembrane region" description="Helical" evidence="6">
    <location>
        <begin position="284"/>
        <end position="307"/>
    </location>
</feature>
<protein>
    <recommendedName>
        <fullName evidence="8">Rhodopsin domain-containing protein</fullName>
    </recommendedName>
</protein>
<proteinExistence type="inferred from homology"/>
<evidence type="ECO:0000259" key="8">
    <source>
        <dbReference type="Pfam" id="PF20684"/>
    </source>
</evidence>
<evidence type="ECO:0000256" key="3">
    <source>
        <dbReference type="ARBA" id="ARBA00022989"/>
    </source>
</evidence>
<dbReference type="PANTHER" id="PTHR33048">
    <property type="entry name" value="PTH11-LIKE INTEGRAL MEMBRANE PROTEIN (AFU_ORTHOLOGUE AFUA_5G11245)"/>
    <property type="match status" value="1"/>
</dbReference>
<comment type="subcellular location">
    <subcellularLocation>
        <location evidence="1">Membrane</location>
        <topology evidence="1">Multi-pass membrane protein</topology>
    </subcellularLocation>
</comment>
<keyword evidence="2 6" id="KW-0812">Transmembrane</keyword>
<dbReference type="GO" id="GO:0016020">
    <property type="term" value="C:membrane"/>
    <property type="evidence" value="ECO:0007669"/>
    <property type="project" value="UniProtKB-SubCell"/>
</dbReference>
<feature type="signal peptide" evidence="7">
    <location>
        <begin position="1"/>
        <end position="19"/>
    </location>
</feature>
<feature type="transmembrane region" description="Helical" evidence="6">
    <location>
        <begin position="156"/>
        <end position="177"/>
    </location>
</feature>
<dbReference type="Pfam" id="PF20684">
    <property type="entry name" value="Fung_rhodopsin"/>
    <property type="match status" value="1"/>
</dbReference>
<feature type="transmembrane region" description="Helical" evidence="6">
    <location>
        <begin position="319"/>
        <end position="338"/>
    </location>
</feature>
<accession>A0A9Q9AZD9</accession>
<keyword evidence="7" id="KW-0732">Signal</keyword>
<reference evidence="9" key="1">
    <citation type="submission" date="2022-06" db="EMBL/GenBank/DDBJ databases">
        <title>Complete genome sequences of two strains of the flax pathogen Septoria linicola.</title>
        <authorList>
            <person name="Lapalu N."/>
            <person name="Simon A."/>
            <person name="Demenou B."/>
            <person name="Paumier D."/>
            <person name="Guillot M.-P."/>
            <person name="Gout L."/>
            <person name="Valade R."/>
        </authorList>
    </citation>
    <scope>NUCLEOTIDE SEQUENCE</scope>
    <source>
        <strain evidence="9">SE15195</strain>
    </source>
</reference>
<feature type="transmembrane region" description="Helical" evidence="6">
    <location>
        <begin position="197"/>
        <end position="224"/>
    </location>
</feature>
<keyword evidence="3 6" id="KW-1133">Transmembrane helix</keyword>
<dbReference type="AlphaFoldDB" id="A0A9Q9AZD9"/>
<dbReference type="Proteomes" id="UP001056384">
    <property type="component" value="Chromosome 11"/>
</dbReference>
<evidence type="ECO:0000256" key="7">
    <source>
        <dbReference type="SAM" id="SignalP"/>
    </source>
</evidence>
<evidence type="ECO:0000256" key="4">
    <source>
        <dbReference type="ARBA" id="ARBA00023136"/>
    </source>
</evidence>
<name>A0A9Q9AZD9_9PEZI</name>
<dbReference type="InterPro" id="IPR049326">
    <property type="entry name" value="Rhodopsin_dom_fungi"/>
</dbReference>
<comment type="similarity">
    <text evidence="5">Belongs to the SAT4 family.</text>
</comment>
<sequence length="456" mass="50503">MRFVSNLLASIIVLGNVWTEARHLLEARSRELNTTAALALPQCVTQCATRVLADLNCPILDPTTSLTSECYCASKGPVADGLSTCVLEECPTLAEALEGLKFQADSCEYPRDRNRGTLVLVVALVLFSITTLFLIARFLSRWRRLSGAGLSWDDAVVMACYIPVVGITVVACKMVEFGGGQDSWMLPITDIISYAKWFYAVQSIYMVAVFCTKLSLVFLYLRIWPSEPGYISRFRIICWAIAIALVSTALACVLSIVFACHPISNAWKYANTAMGTCTNRVHAAYAYGGLNVMFDIIVIVLPIPRLLKLDVSVGQKLGICSCFLVGFIATACSIIRLTQLNGLYTARNITWDFTPAGFWSLIEVYCSMICCCMVPMTGLIQRCWHRGRQTMNGSQRLPSFEMVTASEKDRGSGTFLDMDKEGMDSPTMLISSAARPWESKQEFVKYMPTARLPPER</sequence>
<evidence type="ECO:0000313" key="9">
    <source>
        <dbReference type="EMBL" id="USW58807.1"/>
    </source>
</evidence>